<comment type="subcellular location">
    <subcellularLocation>
        <location evidence="1">Cell membrane</location>
        <topology evidence="1">Multi-pass membrane protein</topology>
    </subcellularLocation>
</comment>
<dbReference type="PANTHER" id="PTHR32024">
    <property type="entry name" value="TRK SYSTEM POTASSIUM UPTAKE PROTEIN TRKG-RELATED"/>
    <property type="match status" value="1"/>
</dbReference>
<feature type="transmembrane region" description="Helical" evidence="9">
    <location>
        <begin position="297"/>
        <end position="314"/>
    </location>
</feature>
<feature type="transmembrane region" description="Helical" evidence="9">
    <location>
        <begin position="80"/>
        <end position="101"/>
    </location>
</feature>
<evidence type="ECO:0000256" key="4">
    <source>
        <dbReference type="ARBA" id="ARBA00022692"/>
    </source>
</evidence>
<dbReference type="PANTHER" id="PTHR32024:SF1">
    <property type="entry name" value="KTR SYSTEM POTASSIUM UPTAKE PROTEIN B"/>
    <property type="match status" value="1"/>
</dbReference>
<evidence type="ECO:0000256" key="3">
    <source>
        <dbReference type="ARBA" id="ARBA00022475"/>
    </source>
</evidence>
<dbReference type="EMBL" id="RQZF01000002">
    <property type="protein sequence ID" value="RRC95791.1"/>
    <property type="molecule type" value="Genomic_DNA"/>
</dbReference>
<feature type="transmembrane region" description="Helical" evidence="9">
    <location>
        <begin position="256"/>
        <end position="276"/>
    </location>
</feature>
<dbReference type="GO" id="GO:0008324">
    <property type="term" value="F:monoatomic cation transmembrane transporter activity"/>
    <property type="evidence" value="ECO:0007669"/>
    <property type="project" value="InterPro"/>
</dbReference>
<evidence type="ECO:0000256" key="8">
    <source>
        <dbReference type="SAM" id="MobiDB-lite"/>
    </source>
</evidence>
<dbReference type="InterPro" id="IPR003445">
    <property type="entry name" value="Cat_transpt"/>
</dbReference>
<dbReference type="GO" id="GO:0005886">
    <property type="term" value="C:plasma membrane"/>
    <property type="evidence" value="ECO:0007669"/>
    <property type="project" value="UniProtKB-SubCell"/>
</dbReference>
<keyword evidence="5 9" id="KW-1133">Transmembrane helix</keyword>
<name>A0A3P1SES6_9ACTO</name>
<evidence type="ECO:0000256" key="7">
    <source>
        <dbReference type="ARBA" id="ARBA00023136"/>
    </source>
</evidence>
<evidence type="ECO:0000256" key="1">
    <source>
        <dbReference type="ARBA" id="ARBA00004651"/>
    </source>
</evidence>
<keyword evidence="3" id="KW-1003">Cell membrane</keyword>
<dbReference type="Pfam" id="PF02386">
    <property type="entry name" value="TrkH"/>
    <property type="match status" value="1"/>
</dbReference>
<dbReference type="GO" id="GO:0030001">
    <property type="term" value="P:metal ion transport"/>
    <property type="evidence" value="ECO:0007669"/>
    <property type="project" value="UniProtKB-ARBA"/>
</dbReference>
<dbReference type="OrthoDB" id="9810952at2"/>
<gene>
    <name evidence="10" type="ORF">EII11_02655</name>
</gene>
<keyword evidence="7 9" id="KW-0472">Membrane</keyword>
<evidence type="ECO:0000313" key="10">
    <source>
        <dbReference type="EMBL" id="RRC95791.1"/>
    </source>
</evidence>
<proteinExistence type="predicted"/>
<feature type="transmembrane region" description="Helical" evidence="9">
    <location>
        <begin position="113"/>
        <end position="135"/>
    </location>
</feature>
<evidence type="ECO:0000256" key="5">
    <source>
        <dbReference type="ARBA" id="ARBA00022989"/>
    </source>
</evidence>
<comment type="caution">
    <text evidence="10">The sequence shown here is derived from an EMBL/GenBank/DDBJ whole genome shotgun (WGS) entry which is preliminary data.</text>
</comment>
<feature type="transmembrane region" description="Helical" evidence="9">
    <location>
        <begin position="472"/>
        <end position="494"/>
    </location>
</feature>
<protein>
    <submittedName>
        <fullName evidence="10">TrkH family potassium uptake protein</fullName>
    </submittedName>
</protein>
<evidence type="ECO:0000256" key="9">
    <source>
        <dbReference type="SAM" id="Phobius"/>
    </source>
</evidence>
<evidence type="ECO:0000313" key="11">
    <source>
        <dbReference type="Proteomes" id="UP000280444"/>
    </source>
</evidence>
<feature type="compositionally biased region" description="Basic and acidic residues" evidence="8">
    <location>
        <begin position="1"/>
        <end position="10"/>
    </location>
</feature>
<feature type="transmembrane region" description="Helical" evidence="9">
    <location>
        <begin position="225"/>
        <end position="250"/>
    </location>
</feature>
<feature type="transmembrane region" description="Helical" evidence="9">
    <location>
        <begin position="412"/>
        <end position="437"/>
    </location>
</feature>
<feature type="transmembrane region" description="Helical" evidence="9">
    <location>
        <begin position="365"/>
        <end position="392"/>
    </location>
</feature>
<organism evidence="10 11">
    <name type="scientific">Schaalia canis</name>
    <dbReference type="NCBI Taxonomy" id="100469"/>
    <lineage>
        <taxon>Bacteria</taxon>
        <taxon>Bacillati</taxon>
        <taxon>Actinomycetota</taxon>
        <taxon>Actinomycetes</taxon>
        <taxon>Actinomycetales</taxon>
        <taxon>Actinomycetaceae</taxon>
        <taxon>Schaalia</taxon>
    </lineage>
</organism>
<reference evidence="10 11" key="1">
    <citation type="submission" date="2018-11" db="EMBL/GenBank/DDBJ databases">
        <title>Genomes From Bacteria Associated with the Canine Oral Cavity: a Test Case for Automated Genome-Based Taxonomic Assignment.</title>
        <authorList>
            <person name="Coil D.A."/>
            <person name="Jospin G."/>
            <person name="Darling A.E."/>
            <person name="Wallis C."/>
            <person name="Davis I.J."/>
            <person name="Harris S."/>
            <person name="Eisen J.A."/>
            <person name="Holcombe L.J."/>
            <person name="O'Flynn C."/>
        </authorList>
    </citation>
    <scope>NUCLEOTIDE SEQUENCE [LARGE SCALE GENOMIC DNA]</scope>
    <source>
        <strain evidence="10 11">OH770</strain>
    </source>
</reference>
<sequence length="511" mass="54916">MERRPEEPRAGRTFFRRRPTRPAPPSNSHHFDAETLLDAAMPLPVLRMEEARQHSILKKTRLRKVREWAEDQARIAPARLALVVFTSIIVVITALLALPISTASDRPAPFVDILFTAVSAVCVTGLTTVDTATYWSPFGQAVIALGIFIGGLGVMTLASILGFAVSHHLGLTQRLLTAAETKTEQMGRITTLIRAVIGTSVIAQGVLFLAFFPRFLALGESVLPAAWHGLFMAISVFNNAGFVVIVGGLAPHISDWWMLTPIIVGTFVGAIGFPVVSDLAARWRTPSKWTLHTKLTLSTYLILAAIGAVMMALTEWTNPETLGELDTSSKMLNVLLAGVNARSSGLSALDVGVMRPQTHFVQDILMMIGGGPASTAGGIKVTTFAVLVLAVIAEARGDRDIESFGRRIPIPVVRVAVSVALIGSAMVAVSVVFLLTLTQYSLDVILFETISAFATVGLSTGITPTLPPLAKYVLVALMFAGRTGTMTLAAALALRERRRVIRMPEERPIIG</sequence>
<evidence type="ECO:0000256" key="6">
    <source>
        <dbReference type="ARBA" id="ARBA00023065"/>
    </source>
</evidence>
<keyword evidence="11" id="KW-1185">Reference proteome</keyword>
<feature type="transmembrane region" description="Helical" evidence="9">
    <location>
        <begin position="142"/>
        <end position="165"/>
    </location>
</feature>
<dbReference type="AlphaFoldDB" id="A0A3P1SES6"/>
<keyword evidence="6" id="KW-0406">Ion transport</keyword>
<feature type="transmembrane region" description="Helical" evidence="9">
    <location>
        <begin position="192"/>
        <end position="213"/>
    </location>
</feature>
<accession>A0A3P1SES6</accession>
<keyword evidence="4 9" id="KW-0812">Transmembrane</keyword>
<dbReference type="Proteomes" id="UP000280444">
    <property type="component" value="Unassembled WGS sequence"/>
</dbReference>
<keyword evidence="2" id="KW-0813">Transport</keyword>
<feature type="region of interest" description="Disordered" evidence="8">
    <location>
        <begin position="1"/>
        <end position="30"/>
    </location>
</feature>
<evidence type="ECO:0000256" key="2">
    <source>
        <dbReference type="ARBA" id="ARBA00022448"/>
    </source>
</evidence>